<dbReference type="GO" id="GO:0005634">
    <property type="term" value="C:nucleus"/>
    <property type="evidence" value="ECO:0007669"/>
    <property type="project" value="UniProtKB-SubCell"/>
</dbReference>
<dbReference type="GO" id="GO:0043565">
    <property type="term" value="F:sequence-specific DNA binding"/>
    <property type="evidence" value="ECO:0007669"/>
    <property type="project" value="InterPro"/>
</dbReference>
<feature type="compositionally biased region" description="Polar residues" evidence="7">
    <location>
        <begin position="314"/>
        <end position="340"/>
    </location>
</feature>
<dbReference type="GO" id="GO:0003700">
    <property type="term" value="F:DNA-binding transcription factor activity"/>
    <property type="evidence" value="ECO:0007669"/>
    <property type="project" value="InterPro"/>
</dbReference>
<dbReference type="SMART" id="SM00774">
    <property type="entry name" value="WRKY"/>
    <property type="match status" value="1"/>
</dbReference>
<feature type="compositionally biased region" description="Low complexity" evidence="7">
    <location>
        <begin position="68"/>
        <end position="77"/>
    </location>
</feature>
<sequence length="597" mass="64681">MTRRGRGVKLRYYVARQSQIRWVPVVVTNGATPRARESRAVHLVDRGATSATWDPAPRRRPGTGGSNGPSTGTGKPETFTCPPSCCPSRFCFVPFRGPRTTDASLLSVSLTFIFFVLPMDRPQDMALLRLRNPIKEVDFFSQNGRQDVTEAGAGVASPKGHQEEEADALARGGASVNTGLYLLTVNSQASQTVVEEQKSKHKSQFSALRIELNRVRDENRRLRSMLDQLTESYTALHSQLLPAVQQKEHEIYRWQDGTTSVARRGESSAHQIMEHGPARMRMIHGNSEDGVGEHSSSLNIISSDRGIIPSAETQLSQVDGSSENPNLMQETSSTAAPSDLSNRRERVSVRARSDAPMISDGCQWRKYGQKMAKGNPCPRAYYRCTMATGCQVRKQVQRCAEDKAVLITTYEGKHNHPLPPAAKAMANTTSAAAAMLLSGSTTSKDSLVASANGFLHPYILYDSTMATLSASTSFPTITLDLTQSGNPIQRLLQRAHPTVSPLQMPFPIYGLPQKLPSMVGPQTLQHGPRQQAVVDRVTSAITTDPNFTAALTAAITSIMGAPTSTTGVGGNNVSSAGAHMVPGSPRLPKPCTTFSLN</sequence>
<keyword evidence="2" id="KW-0805">Transcription regulation</keyword>
<accession>A0A9E7FBQ3</accession>
<evidence type="ECO:0000256" key="6">
    <source>
        <dbReference type="SAM" id="Coils"/>
    </source>
</evidence>
<dbReference type="PANTHER" id="PTHR31429:SF59">
    <property type="entry name" value="WRKY TRANSCRIPTION FACTOR 47-RELATED"/>
    <property type="match status" value="1"/>
</dbReference>
<evidence type="ECO:0000313" key="9">
    <source>
        <dbReference type="EMBL" id="URD91242.1"/>
    </source>
</evidence>
<comment type="subcellular location">
    <subcellularLocation>
        <location evidence="1">Nucleus</location>
    </subcellularLocation>
</comment>
<keyword evidence="4" id="KW-0804">Transcription</keyword>
<feature type="region of interest" description="Disordered" evidence="7">
    <location>
        <begin position="46"/>
        <end position="77"/>
    </location>
</feature>
<dbReference type="InterPro" id="IPR036576">
    <property type="entry name" value="WRKY_dom_sf"/>
</dbReference>
<dbReference type="EMBL" id="CP097504">
    <property type="protein sequence ID" value="URD91242.1"/>
    <property type="molecule type" value="Genomic_DNA"/>
</dbReference>
<dbReference type="PANTHER" id="PTHR31429">
    <property type="entry name" value="WRKY TRANSCRIPTION FACTOR 36-RELATED"/>
    <property type="match status" value="1"/>
</dbReference>
<dbReference type="Gene3D" id="2.20.25.80">
    <property type="entry name" value="WRKY domain"/>
    <property type="match status" value="1"/>
</dbReference>
<dbReference type="FunFam" id="2.20.25.80:FF:000002">
    <property type="entry name" value="probable WRKY transcription factor 31"/>
    <property type="match status" value="1"/>
</dbReference>
<evidence type="ECO:0000256" key="2">
    <source>
        <dbReference type="ARBA" id="ARBA00023015"/>
    </source>
</evidence>
<dbReference type="InterPro" id="IPR044810">
    <property type="entry name" value="WRKY_plant"/>
</dbReference>
<proteinExistence type="predicted"/>
<feature type="compositionally biased region" description="Basic and acidic residues" evidence="7">
    <location>
        <begin position="341"/>
        <end position="352"/>
    </location>
</feature>
<evidence type="ECO:0000256" key="7">
    <source>
        <dbReference type="SAM" id="MobiDB-lite"/>
    </source>
</evidence>
<evidence type="ECO:0000256" key="4">
    <source>
        <dbReference type="ARBA" id="ARBA00023163"/>
    </source>
</evidence>
<keyword evidence="10" id="KW-1185">Reference proteome</keyword>
<dbReference type="Pfam" id="PF03106">
    <property type="entry name" value="WRKY"/>
    <property type="match status" value="1"/>
</dbReference>
<feature type="domain" description="WRKY" evidence="8">
    <location>
        <begin position="353"/>
        <end position="419"/>
    </location>
</feature>
<organism evidence="9 10">
    <name type="scientific">Musa troglodytarum</name>
    <name type="common">fe'i banana</name>
    <dbReference type="NCBI Taxonomy" id="320322"/>
    <lineage>
        <taxon>Eukaryota</taxon>
        <taxon>Viridiplantae</taxon>
        <taxon>Streptophyta</taxon>
        <taxon>Embryophyta</taxon>
        <taxon>Tracheophyta</taxon>
        <taxon>Spermatophyta</taxon>
        <taxon>Magnoliopsida</taxon>
        <taxon>Liliopsida</taxon>
        <taxon>Zingiberales</taxon>
        <taxon>Musaceae</taxon>
        <taxon>Musa</taxon>
    </lineage>
</organism>
<keyword evidence="6" id="KW-0175">Coiled coil</keyword>
<feature type="region of interest" description="Disordered" evidence="7">
    <location>
        <begin position="314"/>
        <end position="352"/>
    </location>
</feature>
<dbReference type="OrthoDB" id="2020995at2759"/>
<dbReference type="PROSITE" id="PS50811">
    <property type="entry name" value="WRKY"/>
    <property type="match status" value="1"/>
</dbReference>
<dbReference type="AlphaFoldDB" id="A0A9E7FBQ3"/>
<evidence type="ECO:0000256" key="3">
    <source>
        <dbReference type="ARBA" id="ARBA00023125"/>
    </source>
</evidence>
<keyword evidence="5" id="KW-0539">Nucleus</keyword>
<reference evidence="9" key="1">
    <citation type="submission" date="2022-05" db="EMBL/GenBank/DDBJ databases">
        <title>The Musa troglodytarum L. genome provides insights into the mechanism of non-climacteric behaviour and enrichment of carotenoids.</title>
        <authorList>
            <person name="Wang J."/>
        </authorList>
    </citation>
    <scope>NUCLEOTIDE SEQUENCE</scope>
    <source>
        <tissue evidence="9">Leaf</tissue>
    </source>
</reference>
<name>A0A9E7FBQ3_9LILI</name>
<dbReference type="InterPro" id="IPR003657">
    <property type="entry name" value="WRKY_dom"/>
</dbReference>
<keyword evidence="3" id="KW-0238">DNA-binding</keyword>
<feature type="coiled-coil region" evidence="6">
    <location>
        <begin position="205"/>
        <end position="232"/>
    </location>
</feature>
<evidence type="ECO:0000313" key="10">
    <source>
        <dbReference type="Proteomes" id="UP001055439"/>
    </source>
</evidence>
<dbReference type="SUPFAM" id="SSF118290">
    <property type="entry name" value="WRKY DNA-binding domain"/>
    <property type="match status" value="1"/>
</dbReference>
<evidence type="ECO:0000259" key="8">
    <source>
        <dbReference type="PROSITE" id="PS50811"/>
    </source>
</evidence>
<evidence type="ECO:0000256" key="1">
    <source>
        <dbReference type="ARBA" id="ARBA00004123"/>
    </source>
</evidence>
<feature type="region of interest" description="Disordered" evidence="7">
    <location>
        <begin position="577"/>
        <end position="597"/>
    </location>
</feature>
<gene>
    <name evidence="9" type="ORF">MUK42_28511</name>
</gene>
<protein>
    <submittedName>
        <fullName evidence="9">WRKY transcription factor</fullName>
    </submittedName>
</protein>
<dbReference type="Proteomes" id="UP001055439">
    <property type="component" value="Chromosome 2"/>
</dbReference>
<evidence type="ECO:0000256" key="5">
    <source>
        <dbReference type="ARBA" id="ARBA00023242"/>
    </source>
</evidence>